<dbReference type="InterPro" id="IPR013785">
    <property type="entry name" value="Aldolase_TIM"/>
</dbReference>
<sequence length="212" mass="23922">MLAYYDTQAPADLVHYNFMARGEPLNNPLIRHDSATLLNTLKGLADQRGLETKFLISSIFPKALGDLTLPQMFPEVHPEIYYSIYSMKPEFRRRWLAKAHSAEKGLEMLKEWQEFSGKTPKIHFAFIEGQNDSEEDMHLIATAINALDLRVSLNIVRYNPYDHRYGKEPAEAVVNRNAELLSSLINAPATRVVPKVGMDVKASCGMFVGPDA</sequence>
<accession>A0ABR5KRQ3</accession>
<name>A0ABR5KRQ3_PSEAV</name>
<reference evidence="1 2" key="1">
    <citation type="submission" date="2015-10" db="EMBL/GenBank/DDBJ databases">
        <title>Comparative genomics and high-throughput reverse genetic screens identify a new phytobacterial MAMP and an Arabidopsis receptor required for immune elicitation.</title>
        <authorList>
            <person name="Mott G.A."/>
            <person name="Thakur S."/>
            <person name="Wang P.W."/>
            <person name="Desveaux D."/>
            <person name="Guttman D.S."/>
        </authorList>
    </citation>
    <scope>NUCLEOTIDE SEQUENCE [LARGE SCALE GENOMIC DNA]</scope>
    <source>
        <strain evidence="1 2">107</strain>
    </source>
</reference>
<organism evidence="1 2">
    <name type="scientific">Pseudomonas amygdali pv. lachrymans</name>
    <name type="common">Pseudomonas syringae pv. lachrymans</name>
    <dbReference type="NCBI Taxonomy" id="53707"/>
    <lineage>
        <taxon>Bacteria</taxon>
        <taxon>Pseudomonadati</taxon>
        <taxon>Pseudomonadota</taxon>
        <taxon>Gammaproteobacteria</taxon>
        <taxon>Pseudomonadales</taxon>
        <taxon>Pseudomonadaceae</taxon>
        <taxon>Pseudomonas</taxon>
        <taxon>Pseudomonas amygdali</taxon>
    </lineage>
</organism>
<keyword evidence="2" id="KW-1185">Reference proteome</keyword>
<evidence type="ECO:0000313" key="2">
    <source>
        <dbReference type="Proteomes" id="UP000037943"/>
    </source>
</evidence>
<dbReference type="EMBL" id="LGLK01000057">
    <property type="protein sequence ID" value="KPC17387.1"/>
    <property type="molecule type" value="Genomic_DNA"/>
</dbReference>
<proteinExistence type="predicted"/>
<protein>
    <submittedName>
        <fullName evidence="1">Radical SAM enzyme</fullName>
    </submittedName>
</protein>
<comment type="caution">
    <text evidence="1">The sequence shown here is derived from an EMBL/GenBank/DDBJ whole genome shotgun (WGS) entry which is preliminary data.</text>
</comment>
<gene>
    <name evidence="1" type="ORF">AC499_0589</name>
</gene>
<evidence type="ECO:0000313" key="1">
    <source>
        <dbReference type="EMBL" id="KPC17387.1"/>
    </source>
</evidence>
<dbReference type="Proteomes" id="UP000037943">
    <property type="component" value="Unassembled WGS sequence"/>
</dbReference>
<dbReference type="Gene3D" id="3.20.20.70">
    <property type="entry name" value="Aldolase class I"/>
    <property type="match status" value="1"/>
</dbReference>